<dbReference type="RefSeq" id="WP_247415508.1">
    <property type="nucleotide sequence ID" value="NZ_JALLGW010000001.1"/>
</dbReference>
<keyword evidence="2" id="KW-0808">Transferase</keyword>
<comment type="caution">
    <text evidence="5">The sequence shown here is derived from an EMBL/GenBank/DDBJ whole genome shotgun (WGS) entry which is preliminary data.</text>
</comment>
<comment type="catalytic activity">
    <reaction evidence="3">
        <text>a 2'-deoxycytidine in DNA + S-adenosyl-L-methionine = an N(4)-methyl-2'-deoxycytidine in DNA + S-adenosyl-L-homocysteine + H(+)</text>
        <dbReference type="Rhea" id="RHEA:16857"/>
        <dbReference type="Rhea" id="RHEA-COMP:11369"/>
        <dbReference type="Rhea" id="RHEA-COMP:13674"/>
        <dbReference type="ChEBI" id="CHEBI:15378"/>
        <dbReference type="ChEBI" id="CHEBI:57856"/>
        <dbReference type="ChEBI" id="CHEBI:59789"/>
        <dbReference type="ChEBI" id="CHEBI:85452"/>
        <dbReference type="ChEBI" id="CHEBI:137933"/>
        <dbReference type="EC" id="2.1.1.113"/>
    </reaction>
</comment>
<evidence type="ECO:0000256" key="3">
    <source>
        <dbReference type="RuleBase" id="RU362026"/>
    </source>
</evidence>
<sequence>MQTYLHLAHEFEFALPEAFADDADPRTPASYVEHFLGEFTDPGDTVLDPFAGFGTTLRVAERMDREAYGVEYDADRVAFVREALDHPERVVHGDALDAESYDGFPRADCCLTSPPYMLAVMERDPLTNYEERGREYDEYLADLGRVFAHVDGLLGEGGHVLVDVSNMTFEGAVTTLAWDVAEVLAERFWFEGEVVVTWEGEDEDGEGTYGYGYDHSYCLVFDKEG</sequence>
<evidence type="ECO:0000256" key="2">
    <source>
        <dbReference type="ARBA" id="ARBA00022679"/>
    </source>
</evidence>
<dbReference type="InterPro" id="IPR002941">
    <property type="entry name" value="DNA_methylase_N4/N6"/>
</dbReference>
<reference evidence="5 6" key="1">
    <citation type="journal article" date="2019" name="Int. J. Syst. Evol. Microbiol.">
        <title>The Global Catalogue of Microorganisms (GCM) 10K type strain sequencing project: providing services to taxonomists for standard genome sequencing and annotation.</title>
        <authorList>
            <consortium name="The Broad Institute Genomics Platform"/>
            <consortium name="The Broad Institute Genome Sequencing Center for Infectious Disease"/>
            <person name="Wu L."/>
            <person name="Ma J."/>
        </authorList>
    </citation>
    <scope>NUCLEOTIDE SEQUENCE [LARGE SCALE GENOMIC DNA]</scope>
    <source>
        <strain evidence="5 6">CGMCC 1.12543</strain>
    </source>
</reference>
<evidence type="ECO:0000313" key="5">
    <source>
        <dbReference type="EMBL" id="MFC5972333.1"/>
    </source>
</evidence>
<comment type="similarity">
    <text evidence="3">Belongs to the N(4)/N(6)-methyltransferase family.</text>
</comment>
<dbReference type="Gene3D" id="3.40.50.150">
    <property type="entry name" value="Vaccinia Virus protein VP39"/>
    <property type="match status" value="2"/>
</dbReference>
<feature type="domain" description="DNA methylase N-4/N-6" evidence="4">
    <location>
        <begin position="28"/>
        <end position="77"/>
    </location>
</feature>
<dbReference type="EC" id="2.1.1.113" evidence="3"/>
<organism evidence="5 6">
    <name type="scientific">Halomarina salina</name>
    <dbReference type="NCBI Taxonomy" id="1872699"/>
    <lineage>
        <taxon>Archaea</taxon>
        <taxon>Methanobacteriati</taxon>
        <taxon>Methanobacteriota</taxon>
        <taxon>Stenosarchaea group</taxon>
        <taxon>Halobacteria</taxon>
        <taxon>Halobacteriales</taxon>
        <taxon>Natronomonadaceae</taxon>
        <taxon>Halomarina</taxon>
    </lineage>
</organism>
<dbReference type="GO" id="GO:0032259">
    <property type="term" value="P:methylation"/>
    <property type="evidence" value="ECO:0007669"/>
    <property type="project" value="UniProtKB-KW"/>
</dbReference>
<dbReference type="EMBL" id="JBHSQH010000001">
    <property type="protein sequence ID" value="MFC5972333.1"/>
    <property type="molecule type" value="Genomic_DNA"/>
</dbReference>
<evidence type="ECO:0000256" key="1">
    <source>
        <dbReference type="ARBA" id="ARBA00022603"/>
    </source>
</evidence>
<dbReference type="PRINTS" id="PR00508">
    <property type="entry name" value="S21N4MTFRASE"/>
</dbReference>
<keyword evidence="3" id="KW-0680">Restriction system</keyword>
<name>A0ABD5RPB3_9EURY</name>
<dbReference type="InterPro" id="IPR001091">
    <property type="entry name" value="RM_Methyltransferase"/>
</dbReference>
<keyword evidence="3" id="KW-0949">S-adenosyl-L-methionine</keyword>
<dbReference type="CDD" id="cd02440">
    <property type="entry name" value="AdoMet_MTases"/>
    <property type="match status" value="1"/>
</dbReference>
<dbReference type="InterPro" id="IPR029063">
    <property type="entry name" value="SAM-dependent_MTases_sf"/>
</dbReference>
<dbReference type="GO" id="GO:0009307">
    <property type="term" value="P:DNA restriction-modification system"/>
    <property type="evidence" value="ECO:0007669"/>
    <property type="project" value="UniProtKB-KW"/>
</dbReference>
<dbReference type="Pfam" id="PF01555">
    <property type="entry name" value="N6_N4_Mtase"/>
    <property type="match status" value="1"/>
</dbReference>
<proteinExistence type="inferred from homology"/>
<keyword evidence="6" id="KW-1185">Reference proteome</keyword>
<protein>
    <recommendedName>
        <fullName evidence="3">Type II methyltransferase</fullName>
        <ecNumber evidence="3">2.1.1.113</ecNumber>
    </recommendedName>
    <alternativeName>
        <fullName evidence="3">N-4 cytosine-specific methyltransferase</fullName>
    </alternativeName>
</protein>
<dbReference type="SUPFAM" id="SSF53335">
    <property type="entry name" value="S-adenosyl-L-methionine-dependent methyltransferases"/>
    <property type="match status" value="1"/>
</dbReference>
<dbReference type="Proteomes" id="UP001596099">
    <property type="component" value="Unassembled WGS sequence"/>
</dbReference>
<evidence type="ECO:0000313" key="6">
    <source>
        <dbReference type="Proteomes" id="UP001596099"/>
    </source>
</evidence>
<dbReference type="GO" id="GO:0015667">
    <property type="term" value="F:site-specific DNA-methyltransferase (cytosine-N4-specific) activity"/>
    <property type="evidence" value="ECO:0007669"/>
    <property type="project" value="UniProtKB-EC"/>
</dbReference>
<accession>A0ABD5RPB3</accession>
<dbReference type="AlphaFoldDB" id="A0ABD5RPB3"/>
<gene>
    <name evidence="5" type="ORF">ACFPYI_13410</name>
</gene>
<keyword evidence="1 3" id="KW-0489">Methyltransferase</keyword>
<evidence type="ECO:0000259" key="4">
    <source>
        <dbReference type="Pfam" id="PF01555"/>
    </source>
</evidence>